<sequence length="451" mass="47856">MFLTLLPTKPRMESETRPPVDGFTVDVALKPSLKDQVPELVIAQATHDSKTGVTGVPNVSIKTHEVPTPPATQCNSFPLGTDDLTKAEPLMDKMKSDLKPCGTQTLSQADPLTDEVNNTLTNENAVSSSSAGFMDKVATPPAALNGCIEGIPASPATRLKRRLEDTKDLIVCPGVYDGLSARIALSVGCDAMYMTGAGTTASALGMADLGLATLSDMVRQADMIANLDYNGPPLIADMDTGYGGPITIASAVKHYIRANVAGFHIEDQVLTKRCGHLSGKKVVSIDVYLSRIRAAKAAKDKAHSDIVLIARTDANQQLGYDESIARLRAARALGADCGLLEGFKSKEQARQAVIDLAPWPLLLNIVENGHSPLITVDEAREMGFRIMIFSFAAIAPAYGAIKNAYEKLQKEGVTGNQGSGVTPVKLFEVCGLRDAMEIDTTAGGEDFKGGI</sequence>
<dbReference type="PANTHER" id="PTHR42905:SF2">
    <property type="entry name" value="PHOSPHOENOLPYRUVATE CARBOXYLASE FAMILY PROTEIN"/>
    <property type="match status" value="1"/>
</dbReference>
<evidence type="ECO:0000313" key="2">
    <source>
        <dbReference type="EMBL" id="KAL2056083.1"/>
    </source>
</evidence>
<dbReference type="Pfam" id="PF13714">
    <property type="entry name" value="PEP_mutase"/>
    <property type="match status" value="1"/>
</dbReference>
<keyword evidence="3" id="KW-1185">Reference proteome</keyword>
<dbReference type="PANTHER" id="PTHR42905">
    <property type="entry name" value="PHOSPHOENOLPYRUVATE CARBOXYLASE"/>
    <property type="match status" value="1"/>
</dbReference>
<dbReference type="CDD" id="cd00377">
    <property type="entry name" value="ICL_PEPM"/>
    <property type="match status" value="1"/>
</dbReference>
<evidence type="ECO:0000256" key="1">
    <source>
        <dbReference type="ARBA" id="ARBA00001050"/>
    </source>
</evidence>
<comment type="caution">
    <text evidence="2">The sequence shown here is derived from an EMBL/GenBank/DDBJ whole genome shotgun (WGS) entry which is preliminary data.</text>
</comment>
<accession>A0ABR4BE10</accession>
<dbReference type="Proteomes" id="UP001590951">
    <property type="component" value="Unassembled WGS sequence"/>
</dbReference>
<dbReference type="Gene3D" id="3.20.20.60">
    <property type="entry name" value="Phosphoenolpyruvate-binding domains"/>
    <property type="match status" value="1"/>
</dbReference>
<dbReference type="InterPro" id="IPR015813">
    <property type="entry name" value="Pyrv/PenolPyrv_kinase-like_dom"/>
</dbReference>
<protein>
    <recommendedName>
        <fullName evidence="4">Carboxyphosphonoenolpyruvate phosphonomutase</fullName>
    </recommendedName>
</protein>
<dbReference type="InterPro" id="IPR039556">
    <property type="entry name" value="ICL/PEPM"/>
</dbReference>
<name>A0ABR4BE10_9LECA</name>
<evidence type="ECO:0000313" key="3">
    <source>
        <dbReference type="Proteomes" id="UP001590951"/>
    </source>
</evidence>
<dbReference type="EMBL" id="JBHFEH010000009">
    <property type="protein sequence ID" value="KAL2056083.1"/>
    <property type="molecule type" value="Genomic_DNA"/>
</dbReference>
<dbReference type="InterPro" id="IPR018523">
    <property type="entry name" value="Isocitrate_lyase_ph_CS"/>
</dbReference>
<gene>
    <name evidence="2" type="ORF">ABVK25_003726</name>
</gene>
<dbReference type="PROSITE" id="PS00161">
    <property type="entry name" value="ISOCITRATE_LYASE"/>
    <property type="match status" value="1"/>
</dbReference>
<dbReference type="SUPFAM" id="SSF51621">
    <property type="entry name" value="Phosphoenolpyruvate/pyruvate domain"/>
    <property type="match status" value="1"/>
</dbReference>
<organism evidence="2 3">
    <name type="scientific">Lepraria finkii</name>
    <dbReference type="NCBI Taxonomy" id="1340010"/>
    <lineage>
        <taxon>Eukaryota</taxon>
        <taxon>Fungi</taxon>
        <taxon>Dikarya</taxon>
        <taxon>Ascomycota</taxon>
        <taxon>Pezizomycotina</taxon>
        <taxon>Lecanoromycetes</taxon>
        <taxon>OSLEUM clade</taxon>
        <taxon>Lecanoromycetidae</taxon>
        <taxon>Lecanorales</taxon>
        <taxon>Lecanorineae</taxon>
        <taxon>Stereocaulaceae</taxon>
        <taxon>Lepraria</taxon>
    </lineage>
</organism>
<dbReference type="InterPro" id="IPR040442">
    <property type="entry name" value="Pyrv_kinase-like_dom_sf"/>
</dbReference>
<reference evidence="2 3" key="1">
    <citation type="submission" date="2024-09" db="EMBL/GenBank/DDBJ databases">
        <title>Rethinking Asexuality: The Enigmatic Case of Functional Sexual Genes in Lepraria (Stereocaulaceae).</title>
        <authorList>
            <person name="Doellman M."/>
            <person name="Sun Y."/>
            <person name="Barcenas-Pena A."/>
            <person name="Lumbsch H.T."/>
            <person name="Grewe F."/>
        </authorList>
    </citation>
    <scope>NUCLEOTIDE SEQUENCE [LARGE SCALE GENOMIC DNA]</scope>
    <source>
        <strain evidence="2 3">Grewe 0041</strain>
    </source>
</reference>
<evidence type="ECO:0008006" key="4">
    <source>
        <dbReference type="Google" id="ProtNLM"/>
    </source>
</evidence>
<comment type="catalytic activity">
    <reaction evidence="1">
        <text>(2S,3R)-3-hydroxybutane-1,2,3-tricarboxylate = pyruvate + succinate</text>
        <dbReference type="Rhea" id="RHEA:16809"/>
        <dbReference type="ChEBI" id="CHEBI:15361"/>
        <dbReference type="ChEBI" id="CHEBI:30031"/>
        <dbReference type="ChEBI" id="CHEBI:57429"/>
        <dbReference type="EC" id="4.1.3.30"/>
    </reaction>
</comment>
<proteinExistence type="predicted"/>